<dbReference type="Pfam" id="PF04168">
    <property type="entry name" value="Alpha-E"/>
    <property type="match status" value="1"/>
</dbReference>
<dbReference type="Proteomes" id="UP000298179">
    <property type="component" value="Unassembled WGS sequence"/>
</dbReference>
<protein>
    <submittedName>
        <fullName evidence="2">Alpha-E domain-containing protein</fullName>
    </submittedName>
</protein>
<feature type="domain" description="DUF403" evidence="1">
    <location>
        <begin position="3"/>
        <end position="311"/>
    </location>
</feature>
<name>A0A4Y8RQT7_9HYPH</name>
<dbReference type="RefSeq" id="WP_134761206.1">
    <property type="nucleotide sequence ID" value="NZ_SOZD01000002.1"/>
</dbReference>
<gene>
    <name evidence="2" type="ORF">E3C22_06545</name>
</gene>
<proteinExistence type="predicted"/>
<comment type="caution">
    <text evidence="2">The sequence shown here is derived from an EMBL/GenBank/DDBJ whole genome shotgun (WGS) entry which is preliminary data.</text>
</comment>
<accession>A0A4Y8RQT7</accession>
<organism evidence="2 3">
    <name type="scientific">Jiella endophytica</name>
    <dbReference type="NCBI Taxonomy" id="2558362"/>
    <lineage>
        <taxon>Bacteria</taxon>
        <taxon>Pseudomonadati</taxon>
        <taxon>Pseudomonadota</taxon>
        <taxon>Alphaproteobacteria</taxon>
        <taxon>Hyphomicrobiales</taxon>
        <taxon>Aurantimonadaceae</taxon>
        <taxon>Jiella</taxon>
    </lineage>
</organism>
<reference evidence="2 3" key="1">
    <citation type="submission" date="2019-03" db="EMBL/GenBank/DDBJ databases">
        <title>Jiella endophytica sp. nov., a novel endophytic bacterium isolated from root of Ficus microcarpa Linn. f.</title>
        <authorList>
            <person name="Tuo L."/>
        </authorList>
    </citation>
    <scope>NUCLEOTIDE SEQUENCE [LARGE SCALE GENOMIC DNA]</scope>
    <source>
        <strain evidence="2 3">CBS5Q-3</strain>
    </source>
</reference>
<dbReference type="PANTHER" id="PTHR34595">
    <property type="entry name" value="BLR5612 PROTEIN"/>
    <property type="match status" value="1"/>
</dbReference>
<evidence type="ECO:0000259" key="1">
    <source>
        <dbReference type="Pfam" id="PF04168"/>
    </source>
</evidence>
<dbReference type="InterPro" id="IPR007296">
    <property type="entry name" value="DUF403"/>
</dbReference>
<dbReference type="AlphaFoldDB" id="A0A4Y8RQT7"/>
<evidence type="ECO:0000313" key="2">
    <source>
        <dbReference type="EMBL" id="TFF25037.1"/>
    </source>
</evidence>
<dbReference type="InterPro" id="IPR051680">
    <property type="entry name" value="ATP-dep_Glu-Cys_Ligase-2"/>
</dbReference>
<keyword evidence="3" id="KW-1185">Reference proteome</keyword>
<dbReference type="OrthoDB" id="9803532at2"/>
<sequence>MALLGRTANGLFWMFRYIERAENTARLLDAGQRISLTNLSSEPDEWQSVLVSAGVEAAYNAKYDNHDPDNVVHFMLCDRDNPSSVRASLETARTNGRMVRTALTRELWEAVNESWLVVQRRLAGKVSAHELPAVIDLVKRQGALIRGTFQTTMLRNEIFDFANLGAFIERADNTARILDVKYWLLLPEHSQVGSALDNFQWRSILRSVSAHRSYAWEYDGEYRAVNIIDFLMLNKRMPRSLAYCYTVIEDSLKFLDRNYEVRHPCFETAASLSERLSGSSVRQIIDNGLHEFLEAFIRDNNRLAQEIGQNYRFYPEV</sequence>
<dbReference type="EMBL" id="SOZD01000002">
    <property type="protein sequence ID" value="TFF25037.1"/>
    <property type="molecule type" value="Genomic_DNA"/>
</dbReference>
<evidence type="ECO:0000313" key="3">
    <source>
        <dbReference type="Proteomes" id="UP000298179"/>
    </source>
</evidence>
<dbReference type="PANTHER" id="PTHR34595:SF7">
    <property type="entry name" value="SLL1039 PROTEIN"/>
    <property type="match status" value="1"/>
</dbReference>